<gene>
    <name evidence="1" type="ORF">BDP27DRAFT_1362746</name>
</gene>
<evidence type="ECO:0000313" key="2">
    <source>
        <dbReference type="Proteomes" id="UP000772434"/>
    </source>
</evidence>
<organism evidence="1 2">
    <name type="scientific">Rhodocollybia butyracea</name>
    <dbReference type="NCBI Taxonomy" id="206335"/>
    <lineage>
        <taxon>Eukaryota</taxon>
        <taxon>Fungi</taxon>
        <taxon>Dikarya</taxon>
        <taxon>Basidiomycota</taxon>
        <taxon>Agaricomycotina</taxon>
        <taxon>Agaricomycetes</taxon>
        <taxon>Agaricomycetidae</taxon>
        <taxon>Agaricales</taxon>
        <taxon>Marasmiineae</taxon>
        <taxon>Omphalotaceae</taxon>
        <taxon>Rhodocollybia</taxon>
    </lineage>
</organism>
<dbReference type="AlphaFoldDB" id="A0A9P5PW89"/>
<name>A0A9P5PW89_9AGAR</name>
<reference evidence="1" key="1">
    <citation type="submission" date="2020-11" db="EMBL/GenBank/DDBJ databases">
        <authorList>
            <consortium name="DOE Joint Genome Institute"/>
            <person name="Ahrendt S."/>
            <person name="Riley R."/>
            <person name="Andreopoulos W."/>
            <person name="Labutti K."/>
            <person name="Pangilinan J."/>
            <person name="Ruiz-Duenas F.J."/>
            <person name="Barrasa J.M."/>
            <person name="Sanchez-Garcia M."/>
            <person name="Camarero S."/>
            <person name="Miyauchi S."/>
            <person name="Serrano A."/>
            <person name="Linde D."/>
            <person name="Babiker R."/>
            <person name="Drula E."/>
            <person name="Ayuso-Fernandez I."/>
            <person name="Pacheco R."/>
            <person name="Padilla G."/>
            <person name="Ferreira P."/>
            <person name="Barriuso J."/>
            <person name="Kellner H."/>
            <person name="Castanera R."/>
            <person name="Alfaro M."/>
            <person name="Ramirez L."/>
            <person name="Pisabarro A.G."/>
            <person name="Kuo A."/>
            <person name="Tritt A."/>
            <person name="Lipzen A."/>
            <person name="He G."/>
            <person name="Yan M."/>
            <person name="Ng V."/>
            <person name="Cullen D."/>
            <person name="Martin F."/>
            <person name="Rosso M.-N."/>
            <person name="Henrissat B."/>
            <person name="Hibbett D."/>
            <person name="Martinez A.T."/>
            <person name="Grigoriev I.V."/>
        </authorList>
    </citation>
    <scope>NUCLEOTIDE SEQUENCE</scope>
    <source>
        <strain evidence="1">AH 40177</strain>
    </source>
</reference>
<dbReference type="EMBL" id="JADNRY010000042">
    <property type="protein sequence ID" value="KAF9070282.1"/>
    <property type="molecule type" value="Genomic_DNA"/>
</dbReference>
<dbReference type="OrthoDB" id="18412at2759"/>
<proteinExistence type="predicted"/>
<protein>
    <submittedName>
        <fullName evidence="1">Uncharacterized protein</fullName>
    </submittedName>
</protein>
<dbReference type="Proteomes" id="UP000772434">
    <property type="component" value="Unassembled WGS sequence"/>
</dbReference>
<comment type="caution">
    <text evidence="1">The sequence shown here is derived from an EMBL/GenBank/DDBJ whole genome shotgun (WGS) entry which is preliminary data.</text>
</comment>
<keyword evidence="2" id="KW-1185">Reference proteome</keyword>
<sequence>MIQEFCFGGGKSGIWRSYSFKLKDYSKTNPTFESPSLPNLLENSQKSDMPNLHEEVMYALALVLGYGCTTIKTTSDESLYNVLNDPPLKPLTYIPPLARHRQRTRLPRSLPAEHPRPLRTRHYHYLTIATYLVMRQALFTSSPLPLSGIKCERAPQRALGVGDQIIDIGYEEVSEHTRPAR</sequence>
<evidence type="ECO:0000313" key="1">
    <source>
        <dbReference type="EMBL" id="KAF9070282.1"/>
    </source>
</evidence>
<accession>A0A9P5PW89</accession>